<name>A0A087HC92_ARAAL</name>
<organism evidence="1 2">
    <name type="scientific">Arabis alpina</name>
    <name type="common">Alpine rock-cress</name>
    <dbReference type="NCBI Taxonomy" id="50452"/>
    <lineage>
        <taxon>Eukaryota</taxon>
        <taxon>Viridiplantae</taxon>
        <taxon>Streptophyta</taxon>
        <taxon>Embryophyta</taxon>
        <taxon>Tracheophyta</taxon>
        <taxon>Spermatophyta</taxon>
        <taxon>Magnoliopsida</taxon>
        <taxon>eudicotyledons</taxon>
        <taxon>Gunneridae</taxon>
        <taxon>Pentapetalae</taxon>
        <taxon>rosids</taxon>
        <taxon>malvids</taxon>
        <taxon>Brassicales</taxon>
        <taxon>Brassicaceae</taxon>
        <taxon>Arabideae</taxon>
        <taxon>Arabis</taxon>
    </lineage>
</organism>
<dbReference type="AlphaFoldDB" id="A0A087HC92"/>
<dbReference type="eggNOG" id="KOG1187">
    <property type="taxonomic scope" value="Eukaryota"/>
</dbReference>
<dbReference type="Gramene" id="KFK39744">
    <property type="protein sequence ID" value="KFK39744"/>
    <property type="gene ID" value="AALP_AA3G282300"/>
</dbReference>
<accession>A0A087HC92</accession>
<dbReference type="SUPFAM" id="SSF56112">
    <property type="entry name" value="Protein kinase-like (PK-like)"/>
    <property type="match status" value="1"/>
</dbReference>
<proteinExistence type="predicted"/>
<reference evidence="2" key="1">
    <citation type="journal article" date="2015" name="Nat. Plants">
        <title>Genome expansion of Arabis alpina linked with retrotransposition and reduced symmetric DNA methylation.</title>
        <authorList>
            <person name="Willing E.M."/>
            <person name="Rawat V."/>
            <person name="Mandakova T."/>
            <person name="Maumus F."/>
            <person name="James G.V."/>
            <person name="Nordstroem K.J."/>
            <person name="Becker C."/>
            <person name="Warthmann N."/>
            <person name="Chica C."/>
            <person name="Szarzynska B."/>
            <person name="Zytnicki M."/>
            <person name="Albani M.C."/>
            <person name="Kiefer C."/>
            <person name="Bergonzi S."/>
            <person name="Castaings L."/>
            <person name="Mateos J.L."/>
            <person name="Berns M.C."/>
            <person name="Bujdoso N."/>
            <person name="Piofczyk T."/>
            <person name="de Lorenzo L."/>
            <person name="Barrero-Sicilia C."/>
            <person name="Mateos I."/>
            <person name="Piednoel M."/>
            <person name="Hagmann J."/>
            <person name="Chen-Min-Tao R."/>
            <person name="Iglesias-Fernandez R."/>
            <person name="Schuster S.C."/>
            <person name="Alonso-Blanco C."/>
            <person name="Roudier F."/>
            <person name="Carbonero P."/>
            <person name="Paz-Ares J."/>
            <person name="Davis S.J."/>
            <person name="Pecinka A."/>
            <person name="Quesneville H."/>
            <person name="Colot V."/>
            <person name="Lysak M.A."/>
            <person name="Weigel D."/>
            <person name="Coupland G."/>
            <person name="Schneeberger K."/>
        </authorList>
    </citation>
    <scope>NUCLEOTIDE SEQUENCE [LARGE SCALE GENOMIC DNA]</scope>
    <source>
        <strain evidence="2">cv. Pajares</strain>
    </source>
</reference>
<dbReference type="OrthoDB" id="1111890at2759"/>
<dbReference type="PANTHER" id="PTHR45621">
    <property type="entry name" value="OS01G0588500 PROTEIN-RELATED"/>
    <property type="match status" value="1"/>
</dbReference>
<dbReference type="Proteomes" id="UP000029120">
    <property type="component" value="Chromosome 3"/>
</dbReference>
<evidence type="ECO:0008006" key="3">
    <source>
        <dbReference type="Google" id="ProtNLM"/>
    </source>
</evidence>
<dbReference type="Gene3D" id="1.10.510.10">
    <property type="entry name" value="Transferase(Phosphotransferase) domain 1"/>
    <property type="match status" value="1"/>
</dbReference>
<gene>
    <name evidence="1" type="ordered locus">AALP_Aa3g282300</name>
</gene>
<protein>
    <recommendedName>
        <fullName evidence="3">Protein kinase domain-containing protein</fullName>
    </recommendedName>
</protein>
<evidence type="ECO:0000313" key="1">
    <source>
        <dbReference type="EMBL" id="KFK39744.1"/>
    </source>
</evidence>
<dbReference type="InterPro" id="IPR050823">
    <property type="entry name" value="Plant_Ser_Thr_Prot_Kinase"/>
</dbReference>
<evidence type="ECO:0000313" key="2">
    <source>
        <dbReference type="Proteomes" id="UP000029120"/>
    </source>
</evidence>
<dbReference type="EMBL" id="CM002871">
    <property type="protein sequence ID" value="KFK39744.1"/>
    <property type="molecule type" value="Genomic_DNA"/>
</dbReference>
<dbReference type="InterPro" id="IPR011009">
    <property type="entry name" value="Kinase-like_dom_sf"/>
</dbReference>
<sequence>MGNTLKSFKPQPPSMVYEPLISVSEKENLRVFRFTELKKATNKFRQEMFTPSRRLEGTLEGTSEVFRRDFSSQFGQTFGYLHKGSLDCQFYGKEEVLPWEIRIKIAIGTAQGLAFIHSIKNSSLFEDLRMHNIMLDEQYNAKLLYLESNIQYKENVTRLMGDIIYTPHEREIGREDMKTDVFTFGVRNLYDELT</sequence>
<keyword evidence="2" id="KW-1185">Reference proteome</keyword>